<feature type="compositionally biased region" description="Polar residues" evidence="1">
    <location>
        <begin position="74"/>
        <end position="87"/>
    </location>
</feature>
<organism evidence="2 3">
    <name type="scientific">Apiospora arundinis</name>
    <dbReference type="NCBI Taxonomy" id="335852"/>
    <lineage>
        <taxon>Eukaryota</taxon>
        <taxon>Fungi</taxon>
        <taxon>Dikarya</taxon>
        <taxon>Ascomycota</taxon>
        <taxon>Pezizomycotina</taxon>
        <taxon>Sordariomycetes</taxon>
        <taxon>Xylariomycetidae</taxon>
        <taxon>Amphisphaeriales</taxon>
        <taxon>Apiosporaceae</taxon>
        <taxon>Apiospora</taxon>
    </lineage>
</organism>
<proteinExistence type="predicted"/>
<feature type="compositionally biased region" description="Basic and acidic residues" evidence="1">
    <location>
        <begin position="52"/>
        <end position="67"/>
    </location>
</feature>
<accession>A0ABR2IFR0</accession>
<reference evidence="2 3" key="1">
    <citation type="journal article" date="2024" name="IMA Fungus">
        <title>Apiospora arundinis, a panoply of carbohydrate-active enzymes and secondary metabolites.</title>
        <authorList>
            <person name="Sorensen T."/>
            <person name="Petersen C."/>
            <person name="Muurmann A.T."/>
            <person name="Christiansen J.V."/>
            <person name="Brundto M.L."/>
            <person name="Overgaard C.K."/>
            <person name="Boysen A.T."/>
            <person name="Wollenberg R.D."/>
            <person name="Larsen T.O."/>
            <person name="Sorensen J.L."/>
            <person name="Nielsen K.L."/>
            <person name="Sondergaard T.E."/>
        </authorList>
    </citation>
    <scope>NUCLEOTIDE SEQUENCE [LARGE SCALE GENOMIC DNA]</scope>
    <source>
        <strain evidence="2 3">AAU 773</strain>
    </source>
</reference>
<comment type="caution">
    <text evidence="2">The sequence shown here is derived from an EMBL/GenBank/DDBJ whole genome shotgun (WGS) entry which is preliminary data.</text>
</comment>
<evidence type="ECO:0000313" key="3">
    <source>
        <dbReference type="Proteomes" id="UP001390339"/>
    </source>
</evidence>
<dbReference type="Proteomes" id="UP001390339">
    <property type="component" value="Unassembled WGS sequence"/>
</dbReference>
<keyword evidence="3" id="KW-1185">Reference proteome</keyword>
<dbReference type="EMBL" id="JAPCWZ010000005">
    <property type="protein sequence ID" value="KAK8862040.1"/>
    <property type="molecule type" value="Genomic_DNA"/>
</dbReference>
<gene>
    <name evidence="2" type="ORF">PGQ11_008275</name>
</gene>
<evidence type="ECO:0000313" key="2">
    <source>
        <dbReference type="EMBL" id="KAK8862040.1"/>
    </source>
</evidence>
<evidence type="ECO:0000256" key="1">
    <source>
        <dbReference type="SAM" id="MobiDB-lite"/>
    </source>
</evidence>
<feature type="region of interest" description="Disordered" evidence="1">
    <location>
        <begin position="51"/>
        <end position="88"/>
    </location>
</feature>
<sequence length="127" mass="14463">MAFTQQDGRFIDFIRMLYTRAPNLNSAQILERCRANFGRLPSMQVQNWLHKSRGERQRAREEVEWRRPGMPMAASTSAPIPESSPSENGIFERDVEKEKKHWLTFDGTCPRGEEGGSVLLSGGHAVM</sequence>
<evidence type="ECO:0008006" key="4">
    <source>
        <dbReference type="Google" id="ProtNLM"/>
    </source>
</evidence>
<name>A0ABR2IFR0_9PEZI</name>
<protein>
    <recommendedName>
        <fullName evidence="4">Homeobox domain-containing protein</fullName>
    </recommendedName>
</protein>